<organism evidence="2 3">
    <name type="scientific">Oryza meyeriana var. granulata</name>
    <dbReference type="NCBI Taxonomy" id="110450"/>
    <lineage>
        <taxon>Eukaryota</taxon>
        <taxon>Viridiplantae</taxon>
        <taxon>Streptophyta</taxon>
        <taxon>Embryophyta</taxon>
        <taxon>Tracheophyta</taxon>
        <taxon>Spermatophyta</taxon>
        <taxon>Magnoliopsida</taxon>
        <taxon>Liliopsida</taxon>
        <taxon>Poales</taxon>
        <taxon>Poaceae</taxon>
        <taxon>BOP clade</taxon>
        <taxon>Oryzoideae</taxon>
        <taxon>Oryzeae</taxon>
        <taxon>Oryzinae</taxon>
        <taxon>Oryza</taxon>
        <taxon>Oryza meyeriana</taxon>
    </lineage>
</organism>
<keyword evidence="3" id="KW-1185">Reference proteome</keyword>
<dbReference type="Proteomes" id="UP000479710">
    <property type="component" value="Unassembled WGS sequence"/>
</dbReference>
<evidence type="ECO:0000313" key="3">
    <source>
        <dbReference type="Proteomes" id="UP000479710"/>
    </source>
</evidence>
<evidence type="ECO:0000256" key="1">
    <source>
        <dbReference type="SAM" id="MobiDB-lite"/>
    </source>
</evidence>
<proteinExistence type="predicted"/>
<sequence length="78" mass="8490">MGAGDRKEAEAGSGKKRKEASASDVLQPAAKKTAKWTIAKWRMHGIECEGGEVLRRKKEADDASHLWTSRDVPGAVEL</sequence>
<evidence type="ECO:0000313" key="2">
    <source>
        <dbReference type="EMBL" id="KAF0932855.1"/>
    </source>
</evidence>
<feature type="compositionally biased region" description="Basic and acidic residues" evidence="1">
    <location>
        <begin position="1"/>
        <end position="10"/>
    </location>
</feature>
<dbReference type="EMBL" id="SPHZ02000001">
    <property type="protein sequence ID" value="KAF0932855.1"/>
    <property type="molecule type" value="Genomic_DNA"/>
</dbReference>
<accession>A0A6G1F7N1</accession>
<protein>
    <submittedName>
        <fullName evidence="2">Uncharacterized protein</fullName>
    </submittedName>
</protein>
<dbReference type="AlphaFoldDB" id="A0A6G1F7N1"/>
<gene>
    <name evidence="2" type="ORF">E2562_012178</name>
</gene>
<reference evidence="2 3" key="1">
    <citation type="submission" date="2019-11" db="EMBL/GenBank/DDBJ databases">
        <title>Whole genome sequence of Oryza granulata.</title>
        <authorList>
            <person name="Li W."/>
        </authorList>
    </citation>
    <scope>NUCLEOTIDE SEQUENCE [LARGE SCALE GENOMIC DNA]</scope>
    <source>
        <strain evidence="3">cv. Menghai</strain>
        <tissue evidence="2">Leaf</tissue>
    </source>
</reference>
<comment type="caution">
    <text evidence="2">The sequence shown here is derived from an EMBL/GenBank/DDBJ whole genome shotgun (WGS) entry which is preliminary data.</text>
</comment>
<name>A0A6G1F7N1_9ORYZ</name>
<feature type="region of interest" description="Disordered" evidence="1">
    <location>
        <begin position="1"/>
        <end position="31"/>
    </location>
</feature>